<evidence type="ECO:0000256" key="2">
    <source>
        <dbReference type="SAM" id="Phobius"/>
    </source>
</evidence>
<dbReference type="Pfam" id="PF01266">
    <property type="entry name" value="DAO"/>
    <property type="match status" value="1"/>
</dbReference>
<reference evidence="4 5" key="1">
    <citation type="submission" date="2020-04" db="EMBL/GenBank/DDBJ databases">
        <title>Rhodospirillaceae bacterium KN72 isolated from deep sea.</title>
        <authorList>
            <person name="Zhang D.-C."/>
        </authorList>
    </citation>
    <scope>NUCLEOTIDE SEQUENCE [LARGE SCALE GENOMIC DNA]</scope>
    <source>
        <strain evidence="4 5">KN72</strain>
    </source>
</reference>
<feature type="transmembrane region" description="Helical" evidence="2">
    <location>
        <begin position="12"/>
        <end position="30"/>
    </location>
</feature>
<dbReference type="SUPFAM" id="SSF54373">
    <property type="entry name" value="FAD-linked reductases, C-terminal domain"/>
    <property type="match status" value="1"/>
</dbReference>
<keyword evidence="5" id="KW-1185">Reference proteome</keyword>
<dbReference type="Proteomes" id="UP000539372">
    <property type="component" value="Unassembled WGS sequence"/>
</dbReference>
<evidence type="ECO:0000313" key="4">
    <source>
        <dbReference type="EMBL" id="NMM44184.1"/>
    </source>
</evidence>
<dbReference type="InterPro" id="IPR036188">
    <property type="entry name" value="FAD/NAD-bd_sf"/>
</dbReference>
<dbReference type="GO" id="GO:0016491">
    <property type="term" value="F:oxidoreductase activity"/>
    <property type="evidence" value="ECO:0007669"/>
    <property type="project" value="UniProtKB-KW"/>
</dbReference>
<dbReference type="Gene3D" id="3.50.50.60">
    <property type="entry name" value="FAD/NAD(P)-binding domain"/>
    <property type="match status" value="2"/>
</dbReference>
<evidence type="ECO:0000313" key="5">
    <source>
        <dbReference type="Proteomes" id="UP000539372"/>
    </source>
</evidence>
<keyword evidence="2" id="KW-0472">Membrane</keyword>
<comment type="caution">
    <text evidence="4">The sequence shown here is derived from an EMBL/GenBank/DDBJ whole genome shotgun (WGS) entry which is preliminary data.</text>
</comment>
<dbReference type="AlphaFoldDB" id="A0A7Y0HGB8"/>
<proteinExistence type="predicted"/>
<keyword evidence="1" id="KW-0560">Oxidoreductase</keyword>
<dbReference type="PANTHER" id="PTHR13847:SF289">
    <property type="entry name" value="GLYCINE OXIDASE"/>
    <property type="match status" value="1"/>
</dbReference>
<name>A0A7Y0HGB8_9PROT</name>
<dbReference type="PROSITE" id="PS51257">
    <property type="entry name" value="PROKAR_LIPOPROTEIN"/>
    <property type="match status" value="1"/>
</dbReference>
<dbReference type="Gene3D" id="3.30.9.10">
    <property type="entry name" value="D-Amino Acid Oxidase, subunit A, domain 2"/>
    <property type="match status" value="1"/>
</dbReference>
<dbReference type="RefSeq" id="WP_169624485.1">
    <property type="nucleotide sequence ID" value="NZ_JABBNT010000002.1"/>
</dbReference>
<dbReference type="InterPro" id="IPR006076">
    <property type="entry name" value="FAD-dep_OxRdtase"/>
</dbReference>
<dbReference type="PANTHER" id="PTHR13847">
    <property type="entry name" value="SARCOSINE DEHYDROGENASE-RELATED"/>
    <property type="match status" value="1"/>
</dbReference>
<evidence type="ECO:0000256" key="1">
    <source>
        <dbReference type="ARBA" id="ARBA00023002"/>
    </source>
</evidence>
<dbReference type="GO" id="GO:0005737">
    <property type="term" value="C:cytoplasm"/>
    <property type="evidence" value="ECO:0007669"/>
    <property type="project" value="TreeGrafter"/>
</dbReference>
<organism evidence="4 5">
    <name type="scientific">Pacificispira spongiicola</name>
    <dbReference type="NCBI Taxonomy" id="2729598"/>
    <lineage>
        <taxon>Bacteria</taxon>
        <taxon>Pseudomonadati</taxon>
        <taxon>Pseudomonadota</taxon>
        <taxon>Alphaproteobacteria</taxon>
        <taxon>Rhodospirillales</taxon>
        <taxon>Rhodospirillaceae</taxon>
        <taxon>Pacificispira</taxon>
    </lineage>
</organism>
<evidence type="ECO:0000259" key="3">
    <source>
        <dbReference type="Pfam" id="PF01266"/>
    </source>
</evidence>
<accession>A0A7Y0HGB8</accession>
<dbReference type="SUPFAM" id="SSF51905">
    <property type="entry name" value="FAD/NAD(P)-binding domain"/>
    <property type="match status" value="1"/>
</dbReference>
<keyword evidence="2" id="KW-1133">Transmembrane helix</keyword>
<protein>
    <submittedName>
        <fullName evidence="4">FAD-binding oxidoreductase</fullName>
    </submittedName>
</protein>
<keyword evidence="2" id="KW-0812">Transmembrane</keyword>
<gene>
    <name evidence="4" type="ORF">HH303_06830</name>
</gene>
<sequence>MTEGRDLQTSRHVLVLGAGVVGCATALTLARRGYRVTLLDRDGPGSGASHGNAGAIAPLAGPQATPGLPLKVPGMLLNPTGPLTIRPTQFVKALPWFLRFILESMPSRAEANSIALYALTGRAAPAWKELARGTPGESLLRDVGWLKVFSSDAGFQGFAKEIAFMARRGAPHDILTEDDIRQMEPNLAPIFKHGVFQPDGLCVRNPRRLVEGLAEAARDLGAEFLREDAKTLTLDPDGMPVLTTDKGEHRPDQIVLSAGAFSKKFARTLGANPLLEAERGYHAMFETPEKSLNRSVYWVENSLVVSPMETGIRMTTQAEFGGLDGPPSFARLERMIPNAKVLLPSLDITVRETWMGRRPSTPDSVPYLCRSPDSDRVFFNFGHQHLGLTMAAISARVLADMMDGRPTEVDETLQAYRALR</sequence>
<feature type="domain" description="FAD dependent oxidoreductase" evidence="3">
    <location>
        <begin position="13"/>
        <end position="401"/>
    </location>
</feature>
<dbReference type="EMBL" id="JABBNT010000002">
    <property type="protein sequence ID" value="NMM44184.1"/>
    <property type="molecule type" value="Genomic_DNA"/>
</dbReference>